<evidence type="ECO:0000256" key="3">
    <source>
        <dbReference type="ARBA" id="ARBA00013222"/>
    </source>
</evidence>
<reference evidence="12" key="1">
    <citation type="submission" date="2021-01" db="EMBL/GenBank/DDBJ databases">
        <authorList>
            <person name="Corre E."/>
            <person name="Pelletier E."/>
            <person name="Niang G."/>
            <person name="Scheremetjew M."/>
            <person name="Finn R."/>
            <person name="Kale V."/>
            <person name="Holt S."/>
            <person name="Cochrane G."/>
            <person name="Meng A."/>
            <person name="Brown T."/>
            <person name="Cohen L."/>
        </authorList>
    </citation>
    <scope>NUCLEOTIDE SEQUENCE</scope>
    <source>
        <strain evidence="12">CCMP1320</strain>
    </source>
</reference>
<dbReference type="Gene3D" id="3.10.180.10">
    <property type="entry name" value="2,3-Dihydroxybiphenyl 1,2-Dioxygenase, domain 1"/>
    <property type="match status" value="2"/>
</dbReference>
<evidence type="ECO:0000259" key="11">
    <source>
        <dbReference type="PROSITE" id="PS51819"/>
    </source>
</evidence>
<dbReference type="GO" id="GO:0006572">
    <property type="term" value="P:L-tyrosine catabolic process"/>
    <property type="evidence" value="ECO:0007669"/>
    <property type="project" value="UniProtKB-KW"/>
</dbReference>
<dbReference type="SUPFAM" id="SSF54593">
    <property type="entry name" value="Glyoxalase/Bleomycin resistance protein/Dihydroxybiphenyl dioxygenase"/>
    <property type="match status" value="1"/>
</dbReference>
<dbReference type="CDD" id="cd08342">
    <property type="entry name" value="HPPD_N_like"/>
    <property type="match status" value="1"/>
</dbReference>
<evidence type="ECO:0000313" key="12">
    <source>
        <dbReference type="EMBL" id="CAE0486358.1"/>
    </source>
</evidence>
<sequence length="448" mass="48973">MQQKATNMALNGNSTSFQLVGAANFKRHNPKSDKFPVQRFHSVEFWCADATNTYKRFQHGLGMTLVAHSDQSTGNSAFASYVLRSNELVFTFTAPYAKSVSKNSAPGCVPLPHYAVDDARAFIASHGLAVKALGLVVDDANVAYEASVKNGAIPATPPFTLQDKSSGLSQVVAEVKLYGDVVLRYISGNVVEVPYLVGYSPVTDSPQISYGLRRLDHAVGNVHNLCEAMDYIMKFTGFHEFCEFTAEDVGTVDSGLNSVVLANNNEYVLMPVNEPTFNTPRKSQIQTFLEQNEGPGMQHLALKTDDIITTLTEMRKRSQNGGFDFMPRPSDKYYRDLPRKVGDSISPTLLAQCEDLGILVDKDDQGVLLQIFTKPLGDRPTVFIEIIQRVGCMPGDMVSTTNTAKAVREGGGPADEPQAAGCGGFGKGNFHELFKRIEDYERTLNIGS</sequence>
<dbReference type="PANTHER" id="PTHR11959">
    <property type="entry name" value="4-HYDROXYPHENYLPYRUVATE DIOXYGENASE"/>
    <property type="match status" value="1"/>
</dbReference>
<dbReference type="InterPro" id="IPR005956">
    <property type="entry name" value="4OHPhenylPyrv_dOase"/>
</dbReference>
<dbReference type="InterPro" id="IPR041735">
    <property type="entry name" value="4OHPhenylPyrv_dOase_C"/>
</dbReference>
<comment type="pathway">
    <text evidence="1">Amino-acid degradation; L-phenylalanine degradation; acetoacetate and fumarate from L-phenylalanine: step 3/6.</text>
</comment>
<proteinExistence type="inferred from homology"/>
<dbReference type="GO" id="GO:0003868">
    <property type="term" value="F:4-hydroxyphenylpyruvate dioxygenase activity"/>
    <property type="evidence" value="ECO:0007669"/>
    <property type="project" value="InterPro"/>
</dbReference>
<evidence type="ECO:0000256" key="7">
    <source>
        <dbReference type="ARBA" id="ARBA00023004"/>
    </source>
</evidence>
<comment type="cofactor">
    <cofactor evidence="10">
        <name>Fe cation</name>
        <dbReference type="ChEBI" id="CHEBI:24875"/>
    </cofactor>
    <text evidence="10">Binds 1 Fe cation per subunit.</text>
</comment>
<evidence type="ECO:0000256" key="8">
    <source>
        <dbReference type="ARBA" id="ARBA00023232"/>
    </source>
</evidence>
<evidence type="ECO:0000256" key="10">
    <source>
        <dbReference type="PIRSR" id="PIRSR009283-1"/>
    </source>
</evidence>
<dbReference type="CDD" id="cd07250">
    <property type="entry name" value="HPPD_C_like"/>
    <property type="match status" value="1"/>
</dbReference>
<comment type="similarity">
    <text evidence="2 9">Belongs to the 4HPPD family.</text>
</comment>
<dbReference type="GO" id="GO:0006559">
    <property type="term" value="P:L-phenylalanine catabolic process"/>
    <property type="evidence" value="ECO:0007669"/>
    <property type="project" value="UniProtKB-KW"/>
</dbReference>
<dbReference type="AlphaFoldDB" id="A0A7S3QLA3"/>
<evidence type="ECO:0000256" key="9">
    <source>
        <dbReference type="PIRNR" id="PIRNR009283"/>
    </source>
</evidence>
<dbReference type="InterPro" id="IPR041736">
    <property type="entry name" value="4OHPhenylPyrv_dOase_N"/>
</dbReference>
<name>A0A7S3QLA3_DUNTE</name>
<evidence type="ECO:0000256" key="1">
    <source>
        <dbReference type="ARBA" id="ARBA00005162"/>
    </source>
</evidence>
<dbReference type="PIRSF" id="PIRSF009283">
    <property type="entry name" value="HPP_dOase"/>
    <property type="match status" value="1"/>
</dbReference>
<evidence type="ECO:0000256" key="5">
    <source>
        <dbReference type="ARBA" id="ARBA00022737"/>
    </source>
</evidence>
<organism evidence="12">
    <name type="scientific">Dunaliella tertiolecta</name>
    <name type="common">Green alga</name>
    <dbReference type="NCBI Taxonomy" id="3047"/>
    <lineage>
        <taxon>Eukaryota</taxon>
        <taxon>Viridiplantae</taxon>
        <taxon>Chlorophyta</taxon>
        <taxon>core chlorophytes</taxon>
        <taxon>Chlorophyceae</taxon>
        <taxon>CS clade</taxon>
        <taxon>Chlamydomonadales</taxon>
        <taxon>Dunaliellaceae</taxon>
        <taxon>Dunaliella</taxon>
    </lineage>
</organism>
<evidence type="ECO:0000256" key="4">
    <source>
        <dbReference type="ARBA" id="ARBA00022723"/>
    </source>
</evidence>
<evidence type="ECO:0000256" key="6">
    <source>
        <dbReference type="ARBA" id="ARBA00022878"/>
    </source>
</evidence>
<feature type="domain" description="VOC" evidence="11">
    <location>
        <begin position="214"/>
        <end position="374"/>
    </location>
</feature>
<feature type="binding site" evidence="10">
    <location>
        <position position="217"/>
    </location>
    <ligand>
        <name>Fe cation</name>
        <dbReference type="ChEBI" id="CHEBI:24875"/>
    </ligand>
</feature>
<keyword evidence="7 10" id="KW-0408">Iron</keyword>
<dbReference type="EMBL" id="HBIP01003209">
    <property type="protein sequence ID" value="CAE0486358.1"/>
    <property type="molecule type" value="Transcribed_RNA"/>
</dbReference>
<evidence type="ECO:0000256" key="2">
    <source>
        <dbReference type="ARBA" id="ARBA00005877"/>
    </source>
</evidence>
<feature type="domain" description="VOC" evidence="11">
    <location>
        <begin position="39"/>
        <end position="188"/>
    </location>
</feature>
<keyword evidence="8" id="KW-0585">Phenylalanine catabolism</keyword>
<dbReference type="NCBIfam" id="TIGR01263">
    <property type="entry name" value="4HPPD"/>
    <property type="match status" value="1"/>
</dbReference>
<keyword evidence="6" id="KW-0828">Tyrosine catabolism</keyword>
<keyword evidence="4 10" id="KW-0479">Metal-binding</keyword>
<dbReference type="PANTHER" id="PTHR11959:SF1">
    <property type="entry name" value="4-HYDROXYPHENYLPYRUVATE DIOXYGENASE"/>
    <property type="match status" value="1"/>
</dbReference>
<accession>A0A7S3QLA3</accession>
<dbReference type="InterPro" id="IPR037523">
    <property type="entry name" value="VOC_core"/>
</dbReference>
<dbReference type="PROSITE" id="PS51819">
    <property type="entry name" value="VOC"/>
    <property type="match status" value="2"/>
</dbReference>
<gene>
    <name evidence="12" type="ORF">DTER00134_LOCUS1397</name>
</gene>
<feature type="binding site" evidence="10">
    <location>
        <position position="385"/>
    </location>
    <ligand>
        <name>Fe cation</name>
        <dbReference type="ChEBI" id="CHEBI:24875"/>
    </ligand>
</feature>
<dbReference type="InterPro" id="IPR029068">
    <property type="entry name" value="Glyas_Bleomycin-R_OHBP_Dase"/>
</dbReference>
<keyword evidence="5" id="KW-0677">Repeat</keyword>
<dbReference type="FunFam" id="3.10.180.10:FF:000013">
    <property type="entry name" value="4-hydroxyphenylpyruvate dioxygenase"/>
    <property type="match status" value="1"/>
</dbReference>
<dbReference type="GO" id="GO:0046872">
    <property type="term" value="F:metal ion binding"/>
    <property type="evidence" value="ECO:0007669"/>
    <property type="project" value="UniProtKB-KW"/>
</dbReference>
<protein>
    <recommendedName>
        <fullName evidence="3 9">4-hydroxyphenylpyruvate dioxygenase</fullName>
    </recommendedName>
</protein>
<feature type="binding site" evidence="10">
    <location>
        <position position="299"/>
    </location>
    <ligand>
        <name>Fe cation</name>
        <dbReference type="ChEBI" id="CHEBI:24875"/>
    </ligand>
</feature>